<dbReference type="InterPro" id="IPR049253">
    <property type="entry name" value="DUF6886"/>
</dbReference>
<comment type="caution">
    <text evidence="1">The sequence shown here is derived from an EMBL/GenBank/DDBJ whole genome shotgun (WGS) entry which is preliminary data.</text>
</comment>
<dbReference type="EMBL" id="JARLKZ010000006">
    <property type="protein sequence ID" value="MEC0240332.1"/>
    <property type="molecule type" value="Genomic_DNA"/>
</dbReference>
<evidence type="ECO:0000313" key="2">
    <source>
        <dbReference type="Proteomes" id="UP001344632"/>
    </source>
</evidence>
<accession>A0ABU6GKR2</accession>
<dbReference type="Pfam" id="PF21820">
    <property type="entry name" value="DUF6886"/>
    <property type="match status" value="1"/>
</dbReference>
<gene>
    <name evidence="1" type="ORF">P4H66_10770</name>
</gene>
<dbReference type="Proteomes" id="UP001344632">
    <property type="component" value="Unassembled WGS sequence"/>
</dbReference>
<evidence type="ECO:0000313" key="1">
    <source>
        <dbReference type="EMBL" id="MEC0240332.1"/>
    </source>
</evidence>
<name>A0ABU6GKR2_9BACL</name>
<proteinExistence type="predicted"/>
<organism evidence="1 2">
    <name type="scientific">Paenibacillus dokdonensis</name>
    <dbReference type="NCBI Taxonomy" id="2567944"/>
    <lineage>
        <taxon>Bacteria</taxon>
        <taxon>Bacillati</taxon>
        <taxon>Bacillota</taxon>
        <taxon>Bacilli</taxon>
        <taxon>Bacillales</taxon>
        <taxon>Paenibacillaceae</taxon>
        <taxon>Paenibacillus</taxon>
    </lineage>
</organism>
<reference evidence="1 2" key="1">
    <citation type="submission" date="2023-03" db="EMBL/GenBank/DDBJ databases">
        <title>Bacillus Genome Sequencing.</title>
        <authorList>
            <person name="Dunlap C."/>
        </authorList>
    </citation>
    <scope>NUCLEOTIDE SEQUENCE [LARGE SCALE GENOMIC DNA]</scope>
    <source>
        <strain evidence="1 2">BD-525</strain>
    </source>
</reference>
<sequence length="173" mass="20665">MKLYHFSEEENIEIFHPRIKANRTELPPVVWAIDEAHEFTFFVPRNCPRIVYTRHDGITEEDEIRFFGHTSSKRVITMETGWYSRIMGTTLYRYELPRETFELFDETAGYFISREMVKPVEKTEIRDSLQRLMNLGIDVRFTPDLYPLREAILHSSVKDFGIHRFEHAISPDY</sequence>
<dbReference type="RefSeq" id="WP_326087968.1">
    <property type="nucleotide sequence ID" value="NZ_JARLKZ010000006.1"/>
</dbReference>
<protein>
    <submittedName>
        <fullName evidence="1">Uncharacterized protein</fullName>
    </submittedName>
</protein>
<keyword evidence="2" id="KW-1185">Reference proteome</keyword>